<evidence type="ECO:0000313" key="5">
    <source>
        <dbReference type="RefSeq" id="XP_033456884.1"/>
    </source>
</evidence>
<accession>A0A6J3LVZ4</accession>
<evidence type="ECO:0000313" key="4">
    <source>
        <dbReference type="Proteomes" id="UP000504637"/>
    </source>
</evidence>
<keyword evidence="4" id="KW-1185">Reference proteome</keyword>
<evidence type="ECO:0000259" key="3">
    <source>
        <dbReference type="PROSITE" id="PS50048"/>
    </source>
</evidence>
<dbReference type="Proteomes" id="UP000504637">
    <property type="component" value="Unplaced"/>
</dbReference>
<feature type="region of interest" description="Disordered" evidence="2">
    <location>
        <begin position="54"/>
        <end position="85"/>
    </location>
</feature>
<dbReference type="GeneID" id="54366552"/>
<sequence>MSGRGAGPSRRSHTKSRKGCKTCKRRHIRCDETFPQCKNCVKHMVRCDYLENTGSDTESAQHSPEQHALSFSPSTEMFPPPPTQEYSKNELRLIHHLTSVSNELRSKGVSNLTTWTEKVPKFLSLAATYPFVMHALLSFSANNIAWTRSSSETRNVQMQHGTIALRGLHEAIGNFSHANADAALATSLLLLWQATDWQSWSSLRNGIQSVLVRMQSWTHDSIFAEFINEEGMFEGHDDVSQQAAPLAPAERSATLQTLLSALQRLQAFFVDNEAELHWISQLTSYVESLHSSVPARTPEEQFAHLYLLRKWLFWVPALLLQRPSGQGPAMLTLAYFYSTALVLEPLFPALGPAFCARSALVPLENIINITDAMHSQYGADNSSQEIISLMQFPCHSALLFRTQHMLDDQSQSQHSYAHSQVQTTPGLLDETSMLDFNSSVLDYTGLENHNSAYASDSMQYGMASTNFNHSYLQVPSSLPTQQLALPDFTHGAQNWGTVPSPGFPPRAFAAEAADAALYDDYNDGHDVMHDMLRGDQFGCVPPAPIWT</sequence>
<dbReference type="PANTHER" id="PTHR47657">
    <property type="entry name" value="STEROL REGULATORY ELEMENT-BINDING PROTEIN ECM22"/>
    <property type="match status" value="1"/>
</dbReference>
<keyword evidence="1" id="KW-0539">Nucleus</keyword>
<dbReference type="AlphaFoldDB" id="A0A6J3LVZ4"/>
<reference evidence="5" key="2">
    <citation type="submission" date="2020-04" db="EMBL/GenBank/DDBJ databases">
        <authorList>
            <consortium name="NCBI Genome Project"/>
        </authorList>
    </citation>
    <scope>NUCLEOTIDE SEQUENCE</scope>
    <source>
        <strain evidence="5">CBS 342.82</strain>
    </source>
</reference>
<dbReference type="GO" id="GO:0008270">
    <property type="term" value="F:zinc ion binding"/>
    <property type="evidence" value="ECO:0007669"/>
    <property type="project" value="InterPro"/>
</dbReference>
<dbReference type="InterPro" id="IPR036864">
    <property type="entry name" value="Zn2-C6_fun-type_DNA-bd_sf"/>
</dbReference>
<reference evidence="5" key="3">
    <citation type="submission" date="2025-08" db="UniProtKB">
        <authorList>
            <consortium name="RefSeq"/>
        </authorList>
    </citation>
    <scope>IDENTIFICATION</scope>
    <source>
        <strain evidence="5">CBS 342.82</strain>
    </source>
</reference>
<dbReference type="InterPro" id="IPR001138">
    <property type="entry name" value="Zn2Cys6_DnaBD"/>
</dbReference>
<evidence type="ECO:0000256" key="1">
    <source>
        <dbReference type="ARBA" id="ARBA00023242"/>
    </source>
</evidence>
<dbReference type="RefSeq" id="XP_033456884.1">
    <property type="nucleotide sequence ID" value="XM_033608752.1"/>
</dbReference>
<dbReference type="CDD" id="cd00067">
    <property type="entry name" value="GAL4"/>
    <property type="match status" value="1"/>
</dbReference>
<gene>
    <name evidence="5" type="ORF">K489DRAFT_60136</name>
</gene>
<dbReference type="InterPro" id="IPR052400">
    <property type="entry name" value="Zn2-C6_fungal_TF"/>
</dbReference>
<organism evidence="5">
    <name type="scientific">Dissoconium aciculare CBS 342.82</name>
    <dbReference type="NCBI Taxonomy" id="1314786"/>
    <lineage>
        <taxon>Eukaryota</taxon>
        <taxon>Fungi</taxon>
        <taxon>Dikarya</taxon>
        <taxon>Ascomycota</taxon>
        <taxon>Pezizomycotina</taxon>
        <taxon>Dothideomycetes</taxon>
        <taxon>Dothideomycetidae</taxon>
        <taxon>Mycosphaerellales</taxon>
        <taxon>Dissoconiaceae</taxon>
        <taxon>Dissoconium</taxon>
    </lineage>
</organism>
<feature type="compositionally biased region" description="Polar residues" evidence="2">
    <location>
        <begin position="54"/>
        <end position="75"/>
    </location>
</feature>
<dbReference type="PROSITE" id="PS00463">
    <property type="entry name" value="ZN2_CY6_FUNGAL_1"/>
    <property type="match status" value="1"/>
</dbReference>
<dbReference type="OrthoDB" id="1924260at2759"/>
<dbReference type="Pfam" id="PF00172">
    <property type="entry name" value="Zn_clus"/>
    <property type="match status" value="1"/>
</dbReference>
<proteinExistence type="predicted"/>
<dbReference type="PROSITE" id="PS50048">
    <property type="entry name" value="ZN2_CY6_FUNGAL_2"/>
    <property type="match status" value="1"/>
</dbReference>
<name>A0A6J3LVZ4_9PEZI</name>
<reference evidence="5" key="1">
    <citation type="submission" date="2020-01" db="EMBL/GenBank/DDBJ databases">
        <authorList>
            <consortium name="DOE Joint Genome Institute"/>
            <person name="Haridas S."/>
            <person name="Albert R."/>
            <person name="Binder M."/>
            <person name="Bloem J."/>
            <person name="Labutti K."/>
            <person name="Salamov A."/>
            <person name="Andreopoulos B."/>
            <person name="Baker S.E."/>
            <person name="Barry K."/>
            <person name="Bills G."/>
            <person name="Bluhm B.H."/>
            <person name="Cannon C."/>
            <person name="Castanera R."/>
            <person name="Culley D.E."/>
            <person name="Daum C."/>
            <person name="Ezra D."/>
            <person name="Gonzalez J.B."/>
            <person name="Henrissat B."/>
            <person name="Kuo A."/>
            <person name="Liang C."/>
            <person name="Lipzen A."/>
            <person name="Lutzoni F."/>
            <person name="Magnuson J."/>
            <person name="Mondo S."/>
            <person name="Nolan M."/>
            <person name="Ohm R."/>
            <person name="Pangilinan J."/>
            <person name="Park H.-J."/>
            <person name="Ramirez L."/>
            <person name="Alfaro M."/>
            <person name="Sun H."/>
            <person name="Tritt A."/>
            <person name="Yoshinaga Y."/>
            <person name="Zwiers L.-H."/>
            <person name="Turgeon B.G."/>
            <person name="Goodwin S.B."/>
            <person name="Spatafora J.W."/>
            <person name="Crous P.W."/>
            <person name="Grigoriev I.V."/>
        </authorList>
    </citation>
    <scope>NUCLEOTIDE SEQUENCE</scope>
    <source>
        <strain evidence="5">CBS 342.82</strain>
    </source>
</reference>
<dbReference type="GO" id="GO:0000981">
    <property type="term" value="F:DNA-binding transcription factor activity, RNA polymerase II-specific"/>
    <property type="evidence" value="ECO:0007669"/>
    <property type="project" value="InterPro"/>
</dbReference>
<dbReference type="PANTHER" id="PTHR47657:SF12">
    <property type="entry name" value="ZN(II)2CYS6 TRANSCRIPTION FACTOR (EUROFUNG)"/>
    <property type="match status" value="1"/>
</dbReference>
<dbReference type="SMART" id="SM00066">
    <property type="entry name" value="GAL4"/>
    <property type="match status" value="1"/>
</dbReference>
<dbReference type="Gene3D" id="4.10.240.10">
    <property type="entry name" value="Zn(2)-C6 fungal-type DNA-binding domain"/>
    <property type="match status" value="1"/>
</dbReference>
<dbReference type="SUPFAM" id="SSF57701">
    <property type="entry name" value="Zn2/Cys6 DNA-binding domain"/>
    <property type="match status" value="1"/>
</dbReference>
<protein>
    <recommendedName>
        <fullName evidence="3">Zn(2)-C6 fungal-type domain-containing protein</fullName>
    </recommendedName>
</protein>
<evidence type="ECO:0000256" key="2">
    <source>
        <dbReference type="SAM" id="MobiDB-lite"/>
    </source>
</evidence>
<feature type="domain" description="Zn(2)-C6 fungal-type" evidence="3">
    <location>
        <begin position="19"/>
        <end position="49"/>
    </location>
</feature>